<dbReference type="CDD" id="cd07302">
    <property type="entry name" value="CHD"/>
    <property type="match status" value="2"/>
</dbReference>
<feature type="region of interest" description="Disordered" evidence="24">
    <location>
        <begin position="560"/>
        <end position="596"/>
    </location>
</feature>
<dbReference type="Gene3D" id="3.30.70.1230">
    <property type="entry name" value="Nucleotide cyclase"/>
    <property type="match status" value="2"/>
</dbReference>
<dbReference type="GeneID" id="100533456"/>
<dbReference type="GO" id="GO:0004016">
    <property type="term" value="F:adenylate cyclase activity"/>
    <property type="evidence" value="ECO:0007669"/>
    <property type="project" value="UniProtKB-EC"/>
</dbReference>
<keyword evidence="13 25" id="KW-1133">Transmembrane helix</keyword>
<keyword evidence="7 25" id="KW-0812">Transmembrane</keyword>
<proteinExistence type="evidence at transcript level"/>
<evidence type="ECO:0000256" key="20">
    <source>
        <dbReference type="ARBA" id="ARBA00081225"/>
    </source>
</evidence>
<dbReference type="PANTHER" id="PTHR45627">
    <property type="entry name" value="ADENYLATE CYCLASE TYPE 1"/>
    <property type="match status" value="1"/>
</dbReference>
<keyword evidence="9" id="KW-0677">Repeat</keyword>
<keyword evidence="11" id="KW-0067">ATP-binding</keyword>
<dbReference type="SUPFAM" id="SSF55073">
    <property type="entry name" value="Nucleotide cyclase"/>
    <property type="match status" value="2"/>
</dbReference>
<evidence type="ECO:0000313" key="27">
    <source>
        <dbReference type="EMBL" id="ADG63465.1"/>
    </source>
</evidence>
<dbReference type="RefSeq" id="NP_001191662.1">
    <property type="nucleotide sequence ID" value="NM_001204733.1"/>
</dbReference>
<evidence type="ECO:0000256" key="19">
    <source>
        <dbReference type="ARBA" id="ARBA00070496"/>
    </source>
</evidence>
<keyword evidence="16" id="KW-0325">Glycoprotein</keyword>
<dbReference type="Pfam" id="PF00211">
    <property type="entry name" value="Guanylate_cyc"/>
    <property type="match status" value="2"/>
</dbReference>
<dbReference type="FunFam" id="3.30.70.1230:FF:000014">
    <property type="entry name" value="adenylate cyclase type 9"/>
    <property type="match status" value="1"/>
</dbReference>
<evidence type="ECO:0000256" key="17">
    <source>
        <dbReference type="ARBA" id="ARBA00023211"/>
    </source>
</evidence>
<reference evidence="27 29" key="1">
    <citation type="journal article" date="2010" name="Proc. Natl. Acad. Sci. U.S.A.">
        <title>Serotonin stimulation of cAMP-dependent plasticity in Aplysia sensory neurons is mediated by calmodulin-sensitive adenylyl cyclase.</title>
        <authorList>
            <person name="Lin A.H."/>
            <person name="Cohen J.E."/>
            <person name="Wan Q."/>
            <person name="Niu K."/>
            <person name="Shrestha P."/>
            <person name="Bernstein S.L."/>
            <person name="Abrams T.W."/>
        </authorList>
    </citation>
    <scope>NUCLEOTIDE SEQUENCE</scope>
    <source>
        <tissue evidence="27">CNS</tissue>
    </source>
</reference>
<feature type="transmembrane region" description="Helical" evidence="25">
    <location>
        <begin position="781"/>
        <end position="802"/>
    </location>
</feature>
<dbReference type="OrthoDB" id="10035433at2759"/>
<evidence type="ECO:0000259" key="26">
    <source>
        <dbReference type="PROSITE" id="PS50125"/>
    </source>
</evidence>
<evidence type="ECO:0000256" key="9">
    <source>
        <dbReference type="ARBA" id="ARBA00022737"/>
    </source>
</evidence>
<feature type="transmembrane region" description="Helical" evidence="25">
    <location>
        <begin position="708"/>
        <end position="732"/>
    </location>
</feature>
<evidence type="ECO:0000256" key="15">
    <source>
        <dbReference type="ARBA" id="ARBA00023136"/>
    </source>
</evidence>
<evidence type="ECO:0000256" key="18">
    <source>
        <dbReference type="ARBA" id="ARBA00023239"/>
    </source>
</evidence>
<comment type="cofactor">
    <cofactor evidence="3">
        <name>Mg(2+)</name>
        <dbReference type="ChEBI" id="CHEBI:18420"/>
    </cofactor>
</comment>
<dbReference type="GO" id="GO:0006171">
    <property type="term" value="P:cAMP biosynthetic process"/>
    <property type="evidence" value="ECO:0007669"/>
    <property type="project" value="UniProtKB-KW"/>
</dbReference>
<evidence type="ECO:0000256" key="6">
    <source>
        <dbReference type="ARBA" id="ARBA00022475"/>
    </source>
</evidence>
<feature type="transmembrane region" description="Helical" evidence="25">
    <location>
        <begin position="200"/>
        <end position="219"/>
    </location>
</feature>
<feature type="transmembrane region" description="Helical" evidence="25">
    <location>
        <begin position="149"/>
        <end position="167"/>
    </location>
</feature>
<name>D6R081_APLCA</name>
<feature type="compositionally biased region" description="Basic and acidic residues" evidence="24">
    <location>
        <begin position="619"/>
        <end position="631"/>
    </location>
</feature>
<evidence type="ECO:0000256" key="22">
    <source>
        <dbReference type="ARBA" id="ARBA00081427"/>
    </source>
</evidence>
<comment type="cofactor">
    <cofactor evidence="2">
        <name>Mn(2+)</name>
        <dbReference type="ChEBI" id="CHEBI:29035"/>
    </cofactor>
</comment>
<evidence type="ECO:0000256" key="8">
    <source>
        <dbReference type="ARBA" id="ARBA00022723"/>
    </source>
</evidence>
<feature type="region of interest" description="Disordered" evidence="24">
    <location>
        <begin position="615"/>
        <end position="642"/>
    </location>
</feature>
<evidence type="ECO:0000256" key="12">
    <source>
        <dbReference type="ARBA" id="ARBA00022842"/>
    </source>
</evidence>
<evidence type="ECO:0000256" key="13">
    <source>
        <dbReference type="ARBA" id="ARBA00022989"/>
    </source>
</evidence>
<dbReference type="Proteomes" id="UP000694888">
    <property type="component" value="Unplaced"/>
</dbReference>
<evidence type="ECO:0000256" key="14">
    <source>
        <dbReference type="ARBA" id="ARBA00022998"/>
    </source>
</evidence>
<protein>
    <recommendedName>
        <fullName evidence="19">Adenylate cyclase type 9</fullName>
        <ecNumber evidence="5">4.6.1.1</ecNumber>
    </recommendedName>
    <alternativeName>
        <fullName evidence="22">ATP pyrophosphate-lyase 9</fullName>
    </alternativeName>
    <alternativeName>
        <fullName evidence="20">Adenylate cyclase type IX</fullName>
    </alternativeName>
    <alternativeName>
        <fullName evidence="21">Adenylyl cyclase 9</fullName>
    </alternativeName>
</protein>
<feature type="transmembrane region" description="Helical" evidence="25">
    <location>
        <begin position="924"/>
        <end position="944"/>
    </location>
</feature>
<keyword evidence="15 25" id="KW-0472">Membrane</keyword>
<gene>
    <name evidence="27 29" type="primary">AplD</name>
</gene>
<feature type="transmembrane region" description="Helical" evidence="25">
    <location>
        <begin position="118"/>
        <end position="137"/>
    </location>
</feature>
<sequence>MANASNGEPSKKETCVNFEQGSGLESDQVEITIHTPSKVHKRKKQGCQFLPKPFERSNGSLLNPRFDSEILESFLVKCYLPQTRRMFRKTVHYVAVASFCWGLYFALMQIRYPTEHCIYYIVSAAVLLLLMLGFSFFTRTRHFANYSKIVSFVLAILLVVTVQLPYVFDDPDILPIGTFCSVVEILILLYSFFPFNLFTAVGLGGFLSITYEVFTALRYDKMQEVSFIICKVLLHFILHLIGVFIFITSNTRLRSNFSKIGQSVSAQRDLMVEREIKEKMIHSLMPPSVAKSVMATHPAKDEEDEEENSRRRRKTRHVRGEIIFRKFQMDEMKNVSILFADIVGFTKMSSNKTAERLVGLLNDLFGRFDKLCNASGCEKISTLGDCYYCVSGCPSPSPDHAKCCVEMGLSMVLAIQAFDEDHNEEVNMRVGVHTGTVLCGIVGTVRFKFDVWSNDVTLANIMESSGEPGKVHISESTKAFCEDEYEMSEGEEVPDMRGRKELIEHYDPEQSSFTIKHREETKNIKTYFITGRKPNRTGIPGLEQLALERPEEILQQLRQQLKGQQGNESPNPAADGHVETANARTPVPGEGENGGSAAAADLFSQRIPDIMAADDETETQDKTAEEQDARVDSTLLKHSRTGSVTEEQDKLLISLIEKENEENEAFFKPSLHKYLLTFDPELENAYRHEYKDSHLFQENMLSSPRYQAAIESGIALLLLVVLAVCCHIMFAFSRTPALSALTFIGILLQTVFFVDTISNIICLESKLKKFPGLMHFTLSWYFRNILGVVSATVPAALVYVSLSCDLVVDDNWHDRFLCFALVVSLLGFCNYVMLRSFLKSFVAILVGSILIVLLFIHLCSDRWAPLPSTSSVGGSAAPLPGISNISSTVASYVLNSTMNSTVLPPPSLFIMPISDHLFSGENRLRFEIILSILLLLLLVIILNFEFENSYRLNFNASIKAQKDKENMQLNKDQADWLLHNIIPAHLAELFKTNRSYSRNHADVGVIFATIVNFNEFYDEMYAGGREYLRVLNELVSDYEVMLSEKRFKDVEKIKTISSSFMAAAGLNEESRAQNKDKYAHLYALMEFAMQLQEVVDNFNASIFNFDFVLNIGYNFGPVTAGVIGTTKLLYDIWGDTVNIASRMYSTGEANRIQVPEATADLLAPMFEFSYRDEIAVKGKGTMKTYLLEKKRDGARWD</sequence>
<evidence type="ECO:0000256" key="25">
    <source>
        <dbReference type="SAM" id="Phobius"/>
    </source>
</evidence>
<feature type="domain" description="Guanylate cyclase" evidence="26">
    <location>
        <begin position="1004"/>
        <end position="1144"/>
    </location>
</feature>
<keyword evidence="10" id="KW-0547">Nucleotide-binding</keyword>
<evidence type="ECO:0000256" key="5">
    <source>
        <dbReference type="ARBA" id="ARBA00012201"/>
    </source>
</evidence>
<feature type="transmembrane region" description="Helical" evidence="25">
    <location>
        <begin position="173"/>
        <end position="193"/>
    </location>
</feature>
<dbReference type="InterPro" id="IPR018297">
    <property type="entry name" value="A/G_cyclase_CS"/>
</dbReference>
<evidence type="ECO:0000256" key="21">
    <source>
        <dbReference type="ARBA" id="ARBA00081232"/>
    </source>
</evidence>
<organism evidence="27">
    <name type="scientific">Aplysia californica</name>
    <name type="common">California sea hare</name>
    <dbReference type="NCBI Taxonomy" id="6500"/>
    <lineage>
        <taxon>Eukaryota</taxon>
        <taxon>Metazoa</taxon>
        <taxon>Spiralia</taxon>
        <taxon>Lophotrochozoa</taxon>
        <taxon>Mollusca</taxon>
        <taxon>Gastropoda</taxon>
        <taxon>Heterobranchia</taxon>
        <taxon>Euthyneura</taxon>
        <taxon>Tectipleura</taxon>
        <taxon>Aplysiida</taxon>
        <taxon>Aplysioidea</taxon>
        <taxon>Aplysiidae</taxon>
        <taxon>Aplysia</taxon>
    </lineage>
</organism>
<evidence type="ECO:0000256" key="1">
    <source>
        <dbReference type="ARBA" id="ARBA00001593"/>
    </source>
</evidence>
<dbReference type="GO" id="GO:0046872">
    <property type="term" value="F:metal ion binding"/>
    <property type="evidence" value="ECO:0007669"/>
    <property type="project" value="UniProtKB-KW"/>
</dbReference>
<keyword evidence="8" id="KW-0479">Metal-binding</keyword>
<keyword evidence="28" id="KW-1185">Reference proteome</keyword>
<keyword evidence="6" id="KW-1003">Cell membrane</keyword>
<evidence type="ECO:0000256" key="16">
    <source>
        <dbReference type="ARBA" id="ARBA00023180"/>
    </source>
</evidence>
<evidence type="ECO:0000256" key="7">
    <source>
        <dbReference type="ARBA" id="ARBA00022692"/>
    </source>
</evidence>
<dbReference type="CTD" id="100533456"/>
<dbReference type="PANTHER" id="PTHR45627:SF8">
    <property type="entry name" value="ADENYLATE CYCLASE TYPE 9"/>
    <property type="match status" value="1"/>
</dbReference>
<dbReference type="GO" id="GO:0035556">
    <property type="term" value="P:intracellular signal transduction"/>
    <property type="evidence" value="ECO:0007669"/>
    <property type="project" value="InterPro"/>
</dbReference>
<evidence type="ECO:0000313" key="28">
    <source>
        <dbReference type="Proteomes" id="UP000694888"/>
    </source>
</evidence>
<keyword evidence="18 23" id="KW-0456">Lyase</keyword>
<feature type="transmembrane region" description="Helical" evidence="25">
    <location>
        <begin position="91"/>
        <end position="112"/>
    </location>
</feature>
<dbReference type="GO" id="GO:0005524">
    <property type="term" value="F:ATP binding"/>
    <property type="evidence" value="ECO:0007669"/>
    <property type="project" value="UniProtKB-KW"/>
</dbReference>
<evidence type="ECO:0000256" key="10">
    <source>
        <dbReference type="ARBA" id="ARBA00022741"/>
    </source>
</evidence>
<dbReference type="PROSITE" id="PS50125">
    <property type="entry name" value="GUANYLATE_CYCLASE_2"/>
    <property type="match status" value="2"/>
</dbReference>
<feature type="transmembrane region" description="Helical" evidence="25">
    <location>
        <begin position="738"/>
        <end position="761"/>
    </location>
</feature>
<feature type="region of interest" description="Disordered" evidence="24">
    <location>
        <begin position="295"/>
        <end position="314"/>
    </location>
</feature>
<comment type="subcellular location">
    <subcellularLocation>
        <location evidence="4">Cell membrane</location>
        <topology evidence="4">Multi-pass membrane protein</topology>
    </subcellularLocation>
</comment>
<evidence type="ECO:0000256" key="11">
    <source>
        <dbReference type="ARBA" id="ARBA00022840"/>
    </source>
</evidence>
<reference evidence="29" key="2">
    <citation type="submission" date="2025-05" db="UniProtKB">
        <authorList>
            <consortium name="RefSeq"/>
        </authorList>
    </citation>
    <scope>IDENTIFICATION</scope>
</reference>
<evidence type="ECO:0000256" key="3">
    <source>
        <dbReference type="ARBA" id="ARBA00001946"/>
    </source>
</evidence>
<dbReference type="GO" id="GO:0007189">
    <property type="term" value="P:adenylate cyclase-activating G protein-coupled receptor signaling pathway"/>
    <property type="evidence" value="ECO:0007669"/>
    <property type="project" value="TreeGrafter"/>
</dbReference>
<dbReference type="FunFam" id="3.30.70.1230:FF:000008">
    <property type="entry name" value="Adenylate cyclase type 9"/>
    <property type="match status" value="1"/>
</dbReference>
<feature type="domain" description="Guanylate cyclase" evidence="26">
    <location>
        <begin position="336"/>
        <end position="463"/>
    </location>
</feature>
<dbReference type="PROSITE" id="PS00452">
    <property type="entry name" value="GUANYLATE_CYCLASE_1"/>
    <property type="match status" value="1"/>
</dbReference>
<feature type="transmembrane region" description="Helical" evidence="25">
    <location>
        <begin position="814"/>
        <end position="834"/>
    </location>
</feature>
<comment type="catalytic activity">
    <reaction evidence="1">
        <text>ATP = 3',5'-cyclic AMP + diphosphate</text>
        <dbReference type="Rhea" id="RHEA:15389"/>
        <dbReference type="ChEBI" id="CHEBI:30616"/>
        <dbReference type="ChEBI" id="CHEBI:33019"/>
        <dbReference type="ChEBI" id="CHEBI:58165"/>
        <dbReference type="EC" id="4.6.1.1"/>
    </reaction>
</comment>
<feature type="transmembrane region" description="Helical" evidence="25">
    <location>
        <begin position="841"/>
        <end position="858"/>
    </location>
</feature>
<evidence type="ECO:0000256" key="2">
    <source>
        <dbReference type="ARBA" id="ARBA00001936"/>
    </source>
</evidence>
<dbReference type="InterPro" id="IPR001054">
    <property type="entry name" value="A/G_cyclase"/>
</dbReference>
<feature type="transmembrane region" description="Helical" evidence="25">
    <location>
        <begin position="225"/>
        <end position="247"/>
    </location>
</feature>
<evidence type="ECO:0000256" key="23">
    <source>
        <dbReference type="RuleBase" id="RU000405"/>
    </source>
</evidence>
<keyword evidence="12" id="KW-0460">Magnesium</keyword>
<keyword evidence="14" id="KW-0115">cAMP biosynthesis</keyword>
<dbReference type="EC" id="4.6.1.1" evidence="5"/>
<dbReference type="EMBL" id="HM030824">
    <property type="protein sequence ID" value="ADG63465.1"/>
    <property type="molecule type" value="mRNA"/>
</dbReference>
<evidence type="ECO:0000256" key="24">
    <source>
        <dbReference type="SAM" id="MobiDB-lite"/>
    </source>
</evidence>
<accession>D6R081</accession>
<dbReference type="SMART" id="SM00044">
    <property type="entry name" value="CYCc"/>
    <property type="match status" value="2"/>
</dbReference>
<dbReference type="InterPro" id="IPR029787">
    <property type="entry name" value="Nucleotide_cyclase"/>
</dbReference>
<dbReference type="GO" id="GO:0005886">
    <property type="term" value="C:plasma membrane"/>
    <property type="evidence" value="ECO:0007669"/>
    <property type="project" value="UniProtKB-SubCell"/>
</dbReference>
<keyword evidence="17" id="KW-0464">Manganese</keyword>
<comment type="similarity">
    <text evidence="23">Belongs to the adenylyl cyclase class-4/guanylyl cyclase family.</text>
</comment>
<dbReference type="AlphaFoldDB" id="D6R081"/>
<evidence type="ECO:0000256" key="4">
    <source>
        <dbReference type="ARBA" id="ARBA00004651"/>
    </source>
</evidence>
<evidence type="ECO:0000313" key="29">
    <source>
        <dbReference type="RefSeq" id="NP_001191662.1"/>
    </source>
</evidence>